<dbReference type="AlphaFoldDB" id="A0A9W7LAG2"/>
<keyword evidence="2" id="KW-0812">Transmembrane</keyword>
<gene>
    <name evidence="3" type="ORF">TrCOL_g4537</name>
</gene>
<name>A0A9W7LAG2_9STRA</name>
<dbReference type="Proteomes" id="UP001165065">
    <property type="component" value="Unassembled WGS sequence"/>
</dbReference>
<sequence>MRGYDTVLGGVAAYMVWPSLFNQAAMALALLEGWDDFVKGVQTGGKGGLYWGIGRWVGVSAETVSVVATGINVAIAVMALSAMVEGRKGKVMEKEGEEGDGKRFFKVVKRSILDEMENFGMGGGEGHKCYRRRREKGEVGLETAAYTLHVRNRISSKITSTGRSIDQETNRRYGQVDVSRDSTKWRKGWVGRLGEWKKGWPEGRIWRSYMHPSQHWEEYCVRWEGDIGVVKRDLRERDLKTRTEKYVASCFKVDLGDGRKKMVIGDDIMQLGGGDEGFAEVVIDSEGQWSINVNMDYIWREWEGREPRKEDGDYTGWVEMGKGRRTTRGLKGGKADVRIVVCNMRDFGFGAGGGGEGWSVVTSKVPTWSPKMDSLVLEFLRSRVTQASPKNFLFTMKKQKKKGEMGELRVEDIEGLEEEANKGKNKEKKNGKDKEKKNGKDKGNKGKKGNNGDKENGKEEMAVAKKKALQEENMMQYGMGHGGRWSLDFKHLGLVQAIGLAAVAEMWEGE</sequence>
<reference evidence="4" key="1">
    <citation type="journal article" date="2023" name="Commun. Biol.">
        <title>Genome analysis of Parmales, the sister group of diatoms, reveals the evolutionary specialization of diatoms from phago-mixotrophs to photoautotrophs.</title>
        <authorList>
            <person name="Ban H."/>
            <person name="Sato S."/>
            <person name="Yoshikawa S."/>
            <person name="Yamada K."/>
            <person name="Nakamura Y."/>
            <person name="Ichinomiya M."/>
            <person name="Sato N."/>
            <person name="Blanc-Mathieu R."/>
            <person name="Endo H."/>
            <person name="Kuwata A."/>
            <person name="Ogata H."/>
        </authorList>
    </citation>
    <scope>NUCLEOTIDE SEQUENCE [LARGE SCALE GENOMIC DNA]</scope>
</reference>
<evidence type="ECO:0000256" key="1">
    <source>
        <dbReference type="SAM" id="MobiDB-lite"/>
    </source>
</evidence>
<keyword evidence="2" id="KW-1133">Transmembrane helix</keyword>
<keyword evidence="2" id="KW-0472">Membrane</keyword>
<evidence type="ECO:0000313" key="3">
    <source>
        <dbReference type="EMBL" id="GMI41710.1"/>
    </source>
</evidence>
<feature type="region of interest" description="Disordered" evidence="1">
    <location>
        <begin position="419"/>
        <end position="463"/>
    </location>
</feature>
<evidence type="ECO:0000313" key="4">
    <source>
        <dbReference type="Proteomes" id="UP001165065"/>
    </source>
</evidence>
<keyword evidence="4" id="KW-1185">Reference proteome</keyword>
<evidence type="ECO:0000256" key="2">
    <source>
        <dbReference type="SAM" id="Phobius"/>
    </source>
</evidence>
<protein>
    <submittedName>
        <fullName evidence="3">Uncharacterized protein</fullName>
    </submittedName>
</protein>
<accession>A0A9W7LAG2</accession>
<comment type="caution">
    <text evidence="3">The sequence shown here is derived from an EMBL/GenBank/DDBJ whole genome shotgun (WGS) entry which is preliminary data.</text>
</comment>
<dbReference type="InterPro" id="IPR025659">
    <property type="entry name" value="Tubby-like_C"/>
</dbReference>
<proteinExistence type="predicted"/>
<dbReference type="EMBL" id="BRYA01000156">
    <property type="protein sequence ID" value="GMI41710.1"/>
    <property type="molecule type" value="Genomic_DNA"/>
</dbReference>
<feature type="transmembrane region" description="Helical" evidence="2">
    <location>
        <begin position="7"/>
        <end position="31"/>
    </location>
</feature>
<dbReference type="OrthoDB" id="10444005at2759"/>
<dbReference type="Gene3D" id="3.20.90.10">
    <property type="entry name" value="Tubby Protein, Chain A"/>
    <property type="match status" value="1"/>
</dbReference>
<organism evidence="3 4">
    <name type="scientific">Triparma columacea</name>
    <dbReference type="NCBI Taxonomy" id="722753"/>
    <lineage>
        <taxon>Eukaryota</taxon>
        <taxon>Sar</taxon>
        <taxon>Stramenopiles</taxon>
        <taxon>Ochrophyta</taxon>
        <taxon>Bolidophyceae</taxon>
        <taxon>Parmales</taxon>
        <taxon>Triparmaceae</taxon>
        <taxon>Triparma</taxon>
    </lineage>
</organism>
<dbReference type="SUPFAM" id="SSF54518">
    <property type="entry name" value="Tubby C-terminal domain-like"/>
    <property type="match status" value="1"/>
</dbReference>